<feature type="repeat" description="CXXCXGXG motif" evidence="12">
    <location>
        <begin position="157"/>
        <end position="164"/>
    </location>
</feature>
<evidence type="ECO:0000256" key="1">
    <source>
        <dbReference type="ARBA" id="ARBA00022490"/>
    </source>
</evidence>
<dbReference type="FunFam" id="2.60.260.20:FF:000005">
    <property type="entry name" value="Chaperone protein dnaJ 1, mitochondrial"/>
    <property type="match status" value="1"/>
</dbReference>
<dbReference type="NCBIfam" id="NF008035">
    <property type="entry name" value="PRK10767.1"/>
    <property type="match status" value="1"/>
</dbReference>
<dbReference type="InterPro" id="IPR001623">
    <property type="entry name" value="DnaJ_domain"/>
</dbReference>
<dbReference type="GO" id="GO:0009408">
    <property type="term" value="P:response to heat"/>
    <property type="evidence" value="ECO:0007669"/>
    <property type="project" value="InterPro"/>
</dbReference>
<evidence type="ECO:0000256" key="12">
    <source>
        <dbReference type="HAMAP-Rule" id="MF_01152"/>
    </source>
</evidence>
<evidence type="ECO:0000256" key="2">
    <source>
        <dbReference type="ARBA" id="ARBA00022705"/>
    </source>
</evidence>
<dbReference type="GO" id="GO:0005737">
    <property type="term" value="C:cytoplasm"/>
    <property type="evidence" value="ECO:0007669"/>
    <property type="project" value="UniProtKB-SubCell"/>
</dbReference>
<dbReference type="InterPro" id="IPR012724">
    <property type="entry name" value="DnaJ"/>
</dbReference>
<dbReference type="NCBIfam" id="TIGR02349">
    <property type="entry name" value="DnaJ_bact"/>
    <property type="match status" value="1"/>
</dbReference>
<dbReference type="PANTHER" id="PTHR43096">
    <property type="entry name" value="DNAJ HOMOLOG 1, MITOCHONDRIAL-RELATED"/>
    <property type="match status" value="1"/>
</dbReference>
<keyword evidence="2 12" id="KW-0235">DNA replication</keyword>
<comment type="caution">
    <text evidence="16">The sequence shown here is derived from an EMBL/GenBank/DDBJ whole genome shotgun (WGS) entry which is preliminary data.</text>
</comment>
<feature type="binding site" evidence="12">
    <location>
        <position position="213"/>
    </location>
    <ligand>
        <name>Zn(2+)</name>
        <dbReference type="ChEBI" id="CHEBI:29105"/>
        <label>1</label>
    </ligand>
</feature>
<comment type="subunit">
    <text evidence="12">Homodimer.</text>
</comment>
<dbReference type="InterPro" id="IPR008971">
    <property type="entry name" value="HSP40/DnaJ_pept-bd"/>
</dbReference>
<organism evidence="16">
    <name type="scientific">candidate division WOR-3 bacterium</name>
    <dbReference type="NCBI Taxonomy" id="2052148"/>
    <lineage>
        <taxon>Bacteria</taxon>
        <taxon>Bacteria division WOR-3</taxon>
    </lineage>
</organism>
<dbReference type="CDD" id="cd06257">
    <property type="entry name" value="DnaJ"/>
    <property type="match status" value="1"/>
</dbReference>
<comment type="function">
    <text evidence="9 12">Participates actively in the response to hyperosmotic and heat shock by preventing the aggregation of stress-denatured proteins and by disaggregating proteins, also in an autonomous, DnaK-independent fashion. Unfolded proteins bind initially to DnaJ; upon interaction with the DnaJ-bound protein, DnaK hydrolyzes its bound ATP, resulting in the formation of a stable complex. GrpE releases ADP from DnaK; ATP binding to DnaK triggers the release of the substrate protein, thus completing the reaction cycle. Several rounds of ATP-dependent interactions between DnaJ, DnaK and GrpE are required for fully efficient folding. Also involved, together with DnaK and GrpE, in the DNA replication of plasmids through activation of initiation proteins.</text>
</comment>
<comment type="similarity">
    <text evidence="10 12">Belongs to the DnaJ family.</text>
</comment>
<dbReference type="PANTHER" id="PTHR43096:SF48">
    <property type="entry name" value="CHAPERONE PROTEIN DNAJ"/>
    <property type="match status" value="1"/>
</dbReference>
<dbReference type="PROSITE" id="PS00636">
    <property type="entry name" value="DNAJ_1"/>
    <property type="match status" value="1"/>
</dbReference>
<evidence type="ECO:0000256" key="4">
    <source>
        <dbReference type="ARBA" id="ARBA00022737"/>
    </source>
</evidence>
<dbReference type="PROSITE" id="PS50076">
    <property type="entry name" value="DNAJ_2"/>
    <property type="match status" value="1"/>
</dbReference>
<feature type="domain" description="CR-type" evidence="15">
    <location>
        <begin position="144"/>
        <end position="222"/>
    </location>
</feature>
<feature type="binding site" evidence="12">
    <location>
        <position position="160"/>
    </location>
    <ligand>
        <name>Zn(2+)</name>
        <dbReference type="ChEBI" id="CHEBI:29105"/>
        <label>1</label>
    </ligand>
</feature>
<comment type="cofactor">
    <cofactor evidence="12">
        <name>Zn(2+)</name>
        <dbReference type="ChEBI" id="CHEBI:29105"/>
    </cofactor>
    <text evidence="12">Binds 2 Zn(2+) ions per monomer.</text>
</comment>
<dbReference type="Gene3D" id="2.10.230.10">
    <property type="entry name" value="Heat shock protein DnaJ, cysteine-rich domain"/>
    <property type="match status" value="1"/>
</dbReference>
<evidence type="ECO:0000256" key="10">
    <source>
        <dbReference type="ARBA" id="ARBA00061004"/>
    </source>
</evidence>
<dbReference type="Gene3D" id="2.60.260.20">
    <property type="entry name" value="Urease metallochaperone UreE, N-terminal domain"/>
    <property type="match status" value="2"/>
</dbReference>
<comment type="domain">
    <text evidence="12">The J domain is necessary and sufficient to stimulate DnaK ATPase activity. Zinc center 1 plays an important role in the autonomous, DnaK-independent chaperone activity of DnaJ. Zinc center 2 is essential for interaction with DnaK and for DnaJ activity.</text>
</comment>
<dbReference type="SMART" id="SM00271">
    <property type="entry name" value="DnaJ"/>
    <property type="match status" value="1"/>
</dbReference>
<gene>
    <name evidence="12 16" type="primary">dnaJ</name>
    <name evidence="16" type="ORF">ENV67_02535</name>
</gene>
<protein>
    <recommendedName>
        <fullName evidence="11 12">Chaperone protein DnaJ</fullName>
    </recommendedName>
</protein>
<dbReference type="SUPFAM" id="SSF46565">
    <property type="entry name" value="Chaperone J-domain"/>
    <property type="match status" value="1"/>
</dbReference>
<evidence type="ECO:0000256" key="7">
    <source>
        <dbReference type="ARBA" id="ARBA00023016"/>
    </source>
</evidence>
<evidence type="ECO:0000256" key="11">
    <source>
        <dbReference type="ARBA" id="ARBA00067609"/>
    </source>
</evidence>
<dbReference type="Pfam" id="PF00684">
    <property type="entry name" value="DnaJ_CXXCXGXG"/>
    <property type="match status" value="1"/>
</dbReference>
<keyword evidence="5 12" id="KW-0863">Zinc-finger</keyword>
<dbReference type="CDD" id="cd10719">
    <property type="entry name" value="DnaJ_zf"/>
    <property type="match status" value="1"/>
</dbReference>
<dbReference type="Pfam" id="PF01556">
    <property type="entry name" value="DnaJ_C"/>
    <property type="match status" value="1"/>
</dbReference>
<feature type="binding site" evidence="12">
    <location>
        <position position="173"/>
    </location>
    <ligand>
        <name>Zn(2+)</name>
        <dbReference type="ChEBI" id="CHEBI:29105"/>
        <label>2</label>
    </ligand>
</feature>
<dbReference type="InterPro" id="IPR018253">
    <property type="entry name" value="DnaJ_domain_CS"/>
</dbReference>
<dbReference type="EMBL" id="DTHG01000029">
    <property type="protein sequence ID" value="HGW91405.1"/>
    <property type="molecule type" value="Genomic_DNA"/>
</dbReference>
<keyword evidence="3 12" id="KW-0479">Metal-binding</keyword>
<dbReference type="PRINTS" id="PR00625">
    <property type="entry name" value="JDOMAIN"/>
</dbReference>
<dbReference type="SUPFAM" id="SSF57938">
    <property type="entry name" value="DnaJ/Hsp40 cysteine-rich domain"/>
    <property type="match status" value="1"/>
</dbReference>
<dbReference type="InterPro" id="IPR001305">
    <property type="entry name" value="HSP_DnaJ_Cys-rich_dom"/>
</dbReference>
<feature type="repeat" description="CXXCXGXG motif" evidence="12">
    <location>
        <begin position="210"/>
        <end position="217"/>
    </location>
</feature>
<dbReference type="FunFam" id="2.10.230.10:FF:000002">
    <property type="entry name" value="Molecular chaperone DnaJ"/>
    <property type="match status" value="1"/>
</dbReference>
<feature type="repeat" description="CXXCXGXG motif" evidence="12">
    <location>
        <begin position="170"/>
        <end position="177"/>
    </location>
</feature>
<dbReference type="HAMAP" id="MF_01152">
    <property type="entry name" value="DnaJ"/>
    <property type="match status" value="1"/>
</dbReference>
<feature type="binding site" evidence="12">
    <location>
        <position position="210"/>
    </location>
    <ligand>
        <name>Zn(2+)</name>
        <dbReference type="ChEBI" id="CHEBI:29105"/>
        <label>1</label>
    </ligand>
</feature>
<name>A0A7C4YF96_UNCW3</name>
<accession>A0A7C4YF96</accession>
<feature type="domain" description="J" evidence="14">
    <location>
        <begin position="8"/>
        <end position="74"/>
    </location>
</feature>
<proteinExistence type="inferred from homology"/>
<feature type="repeat" description="CXXCXGXG motif" evidence="12">
    <location>
        <begin position="196"/>
        <end position="203"/>
    </location>
</feature>
<evidence type="ECO:0000256" key="3">
    <source>
        <dbReference type="ARBA" id="ARBA00022723"/>
    </source>
</evidence>
<dbReference type="GO" id="GO:0008270">
    <property type="term" value="F:zinc ion binding"/>
    <property type="evidence" value="ECO:0007669"/>
    <property type="project" value="UniProtKB-UniRule"/>
</dbReference>
<evidence type="ECO:0000256" key="13">
    <source>
        <dbReference type="PROSITE-ProRule" id="PRU00546"/>
    </source>
</evidence>
<feature type="binding site" evidence="12">
    <location>
        <position position="199"/>
    </location>
    <ligand>
        <name>Zn(2+)</name>
        <dbReference type="ChEBI" id="CHEBI:29105"/>
        <label>2</label>
    </ligand>
</feature>
<dbReference type="SUPFAM" id="SSF49493">
    <property type="entry name" value="HSP40/DnaJ peptide-binding domain"/>
    <property type="match status" value="2"/>
</dbReference>
<dbReference type="InterPro" id="IPR036410">
    <property type="entry name" value="HSP_DnaJ_Cys-rich_dom_sf"/>
</dbReference>
<keyword evidence="7 12" id="KW-0346">Stress response</keyword>
<evidence type="ECO:0000256" key="8">
    <source>
        <dbReference type="ARBA" id="ARBA00023186"/>
    </source>
</evidence>
<dbReference type="PROSITE" id="PS51188">
    <property type="entry name" value="ZF_CR"/>
    <property type="match status" value="1"/>
</dbReference>
<keyword evidence="8 12" id="KW-0143">Chaperone</keyword>
<feature type="zinc finger region" description="CR-type" evidence="13">
    <location>
        <begin position="144"/>
        <end position="222"/>
    </location>
</feature>
<dbReference type="InterPro" id="IPR036869">
    <property type="entry name" value="J_dom_sf"/>
</dbReference>
<evidence type="ECO:0000256" key="9">
    <source>
        <dbReference type="ARBA" id="ARBA00053423"/>
    </source>
</evidence>
<dbReference type="GO" id="GO:0051082">
    <property type="term" value="F:unfolded protein binding"/>
    <property type="evidence" value="ECO:0007669"/>
    <property type="project" value="UniProtKB-UniRule"/>
</dbReference>
<evidence type="ECO:0000313" key="16">
    <source>
        <dbReference type="EMBL" id="HGW91405.1"/>
    </source>
</evidence>
<dbReference type="GO" id="GO:0005524">
    <property type="term" value="F:ATP binding"/>
    <property type="evidence" value="ECO:0007669"/>
    <property type="project" value="InterPro"/>
</dbReference>
<sequence>MTEKVKKDYYEILGVPRNATQEEIKAAYRRLAKKYHPDMNPDNKEEATEKFKEISEAYEVLMDPEKRALYDKYGHDGLSGAFKSGNFTWEDFSHFSDIEDIFSDFFGGSIFDIFGERTRRTRKGEPGGNIKVVIPLTLKEIATGTEKEIKLKKFVKCDVCNGTGGKLEICPNCNGKGEIRRRERSFFGEFISRTTCPTCRGTGEIIKEPCKVCHGEGRIKEERKIKIKIPSGVSAGNYITLRGEGHYGRRGGTPGDIIVLFEEKEDDTFKRDGLDIKSKVFISFKTATLGGEIEIPTLNGKKKIQIQPGIQSGSLLRFRGEGIRNVEGSKTGDLIIEIQVYVPKKISPKARKIIEELDTLIEQPKN</sequence>
<dbReference type="Pfam" id="PF00226">
    <property type="entry name" value="DnaJ"/>
    <property type="match status" value="1"/>
</dbReference>
<reference evidence="16" key="1">
    <citation type="journal article" date="2020" name="mSystems">
        <title>Genome- and Community-Level Interaction Insights into Carbon Utilization and Element Cycling Functions of Hydrothermarchaeota in Hydrothermal Sediment.</title>
        <authorList>
            <person name="Zhou Z."/>
            <person name="Liu Y."/>
            <person name="Xu W."/>
            <person name="Pan J."/>
            <person name="Luo Z.H."/>
            <person name="Li M."/>
        </authorList>
    </citation>
    <scope>NUCLEOTIDE SEQUENCE [LARGE SCALE GENOMIC DNA]</scope>
    <source>
        <strain evidence="16">SpSt-780</strain>
    </source>
</reference>
<evidence type="ECO:0000259" key="14">
    <source>
        <dbReference type="PROSITE" id="PS50076"/>
    </source>
</evidence>
<feature type="binding site" evidence="12">
    <location>
        <position position="157"/>
    </location>
    <ligand>
        <name>Zn(2+)</name>
        <dbReference type="ChEBI" id="CHEBI:29105"/>
        <label>1</label>
    </ligand>
</feature>
<dbReference type="InterPro" id="IPR002939">
    <property type="entry name" value="DnaJ_C"/>
</dbReference>
<dbReference type="GO" id="GO:0006260">
    <property type="term" value="P:DNA replication"/>
    <property type="evidence" value="ECO:0007669"/>
    <property type="project" value="UniProtKB-KW"/>
</dbReference>
<keyword evidence="6 12" id="KW-0862">Zinc</keyword>
<evidence type="ECO:0000259" key="15">
    <source>
        <dbReference type="PROSITE" id="PS51188"/>
    </source>
</evidence>
<feature type="binding site" evidence="12">
    <location>
        <position position="196"/>
    </location>
    <ligand>
        <name>Zn(2+)</name>
        <dbReference type="ChEBI" id="CHEBI:29105"/>
        <label>2</label>
    </ligand>
</feature>
<keyword evidence="4 12" id="KW-0677">Repeat</keyword>
<evidence type="ECO:0000256" key="5">
    <source>
        <dbReference type="ARBA" id="ARBA00022771"/>
    </source>
</evidence>
<dbReference type="CDD" id="cd10747">
    <property type="entry name" value="DnaJ_C"/>
    <property type="match status" value="1"/>
</dbReference>
<keyword evidence="1 12" id="KW-0963">Cytoplasm</keyword>
<evidence type="ECO:0000256" key="6">
    <source>
        <dbReference type="ARBA" id="ARBA00022833"/>
    </source>
</evidence>
<comment type="subcellular location">
    <subcellularLocation>
        <location evidence="12">Cytoplasm</location>
    </subcellularLocation>
</comment>
<dbReference type="GO" id="GO:0031072">
    <property type="term" value="F:heat shock protein binding"/>
    <property type="evidence" value="ECO:0007669"/>
    <property type="project" value="InterPro"/>
</dbReference>
<dbReference type="GO" id="GO:0042026">
    <property type="term" value="P:protein refolding"/>
    <property type="evidence" value="ECO:0007669"/>
    <property type="project" value="TreeGrafter"/>
</dbReference>
<dbReference type="FunFam" id="1.10.287.110:FF:000034">
    <property type="entry name" value="Chaperone protein DnaJ"/>
    <property type="match status" value="1"/>
</dbReference>
<dbReference type="AlphaFoldDB" id="A0A7C4YF96"/>
<dbReference type="Gene3D" id="1.10.287.110">
    <property type="entry name" value="DnaJ domain"/>
    <property type="match status" value="1"/>
</dbReference>
<feature type="binding site" evidence="12">
    <location>
        <position position="170"/>
    </location>
    <ligand>
        <name>Zn(2+)</name>
        <dbReference type="ChEBI" id="CHEBI:29105"/>
        <label>2</label>
    </ligand>
</feature>